<dbReference type="OMA" id="DDPECCK"/>
<evidence type="ECO:0000259" key="6">
    <source>
        <dbReference type="PROSITE" id="PS50026"/>
    </source>
</evidence>
<evidence type="ECO:0008006" key="10">
    <source>
        <dbReference type="Google" id="ProtNLM"/>
    </source>
</evidence>
<dbReference type="EMBL" id="JAPWDV010000003">
    <property type="protein sequence ID" value="KAJ6217807.1"/>
    <property type="molecule type" value="Genomic_DNA"/>
</dbReference>
<dbReference type="InterPro" id="IPR036645">
    <property type="entry name" value="Elafin-like_sf"/>
</dbReference>
<dbReference type="Pfam" id="PF00095">
    <property type="entry name" value="WAP"/>
    <property type="match status" value="1"/>
</dbReference>
<feature type="domain" description="Fibronectin type-III" evidence="7">
    <location>
        <begin position="210"/>
        <end position="312"/>
    </location>
</feature>
<dbReference type="GO" id="GO:0007155">
    <property type="term" value="P:cell adhesion"/>
    <property type="evidence" value="ECO:0007669"/>
    <property type="project" value="TreeGrafter"/>
</dbReference>
<evidence type="ECO:0000313" key="9">
    <source>
        <dbReference type="Proteomes" id="UP001142055"/>
    </source>
</evidence>
<keyword evidence="4" id="KW-0472">Membrane</keyword>
<evidence type="ECO:0000256" key="5">
    <source>
        <dbReference type="SAM" id="SignalP"/>
    </source>
</evidence>
<keyword evidence="4" id="KW-0812">Transmembrane</keyword>
<comment type="caution">
    <text evidence="8">The sequence shown here is derived from an EMBL/GenBank/DDBJ whole genome shotgun (WGS) entry which is preliminary data.</text>
</comment>
<dbReference type="PANTHER" id="PTHR11348:SF34">
    <property type="entry name" value="EPIDERMAL CELL SURFACE RECEPTOR-RELATED"/>
    <property type="match status" value="1"/>
</dbReference>
<dbReference type="GO" id="GO:0005178">
    <property type="term" value="F:integrin binding"/>
    <property type="evidence" value="ECO:0007669"/>
    <property type="project" value="TreeGrafter"/>
</dbReference>
<evidence type="ECO:0000256" key="3">
    <source>
        <dbReference type="PROSITE-ProRule" id="PRU00076"/>
    </source>
</evidence>
<dbReference type="PANTHER" id="PTHR11348">
    <property type="entry name" value="CONNECTIVE TISSUE GROWTH FACTOR-RELATED"/>
    <property type="match status" value="1"/>
</dbReference>
<keyword evidence="4" id="KW-1133">Transmembrane helix</keyword>
<keyword evidence="9" id="KW-1185">Reference proteome</keyword>
<dbReference type="InterPro" id="IPR000742">
    <property type="entry name" value="EGF"/>
</dbReference>
<evidence type="ECO:0000256" key="2">
    <source>
        <dbReference type="ARBA" id="ARBA00022729"/>
    </source>
</evidence>
<dbReference type="InterPro" id="IPR008197">
    <property type="entry name" value="WAP_dom"/>
</dbReference>
<evidence type="ECO:0000256" key="1">
    <source>
        <dbReference type="ARBA" id="ARBA00002878"/>
    </source>
</evidence>
<feature type="disulfide bond" evidence="3">
    <location>
        <begin position="471"/>
        <end position="481"/>
    </location>
</feature>
<dbReference type="SUPFAM" id="SSF49265">
    <property type="entry name" value="Fibronectin type III"/>
    <property type="match status" value="2"/>
</dbReference>
<dbReference type="Gene3D" id="4.10.75.10">
    <property type="entry name" value="Elafin-like"/>
    <property type="match status" value="1"/>
</dbReference>
<feature type="chain" id="PRO_5040157158" description="Epidermal cell surface receptor-like protein" evidence="5">
    <location>
        <begin position="36"/>
        <end position="1609"/>
    </location>
</feature>
<dbReference type="Proteomes" id="UP001142055">
    <property type="component" value="Chromosome 3"/>
</dbReference>
<protein>
    <recommendedName>
        <fullName evidence="10">Epidermal cell surface receptor-like protein</fullName>
    </recommendedName>
</protein>
<dbReference type="SMART" id="SM00214">
    <property type="entry name" value="VWC"/>
    <property type="match status" value="5"/>
</dbReference>
<dbReference type="SMART" id="SM00060">
    <property type="entry name" value="FN3"/>
    <property type="match status" value="2"/>
</dbReference>
<dbReference type="SMART" id="SM00217">
    <property type="entry name" value="WAP"/>
    <property type="match status" value="1"/>
</dbReference>
<keyword evidence="3" id="KW-1015">Disulfide bond</keyword>
<feature type="disulfide bond" evidence="3">
    <location>
        <begin position="475"/>
        <end position="492"/>
    </location>
</feature>
<reference evidence="8" key="1">
    <citation type="submission" date="2022-12" db="EMBL/GenBank/DDBJ databases">
        <title>Genome assemblies of Blomia tropicalis.</title>
        <authorList>
            <person name="Cui Y."/>
        </authorList>
    </citation>
    <scope>NUCLEOTIDE SEQUENCE</scope>
    <source>
        <tissue evidence="8">Adult mites</tissue>
    </source>
</reference>
<dbReference type="InterPro" id="IPR003961">
    <property type="entry name" value="FN3_dom"/>
</dbReference>
<evidence type="ECO:0000256" key="4">
    <source>
        <dbReference type="SAM" id="Phobius"/>
    </source>
</evidence>
<feature type="transmembrane region" description="Helical" evidence="4">
    <location>
        <begin position="1554"/>
        <end position="1580"/>
    </location>
</feature>
<dbReference type="PROSITE" id="PS01208">
    <property type="entry name" value="VWFC_1"/>
    <property type="match status" value="1"/>
</dbReference>
<feature type="domain" description="EGF-like" evidence="6">
    <location>
        <begin position="467"/>
        <end position="504"/>
    </location>
</feature>
<dbReference type="CDD" id="cd00063">
    <property type="entry name" value="FN3"/>
    <property type="match status" value="2"/>
</dbReference>
<evidence type="ECO:0000313" key="8">
    <source>
        <dbReference type="EMBL" id="KAJ6217807.1"/>
    </source>
</evidence>
<comment type="caution">
    <text evidence="3">Lacks conserved residue(s) required for the propagation of feature annotation.</text>
</comment>
<sequence length="1609" mass="179528">MAGNSRNSSLYTSISTSSQLILYLIFLLIVCITESTQQECDRCTSGDSFKTVVNKRPQTDCPTGHWKPILTNDLCDCDYVCARESRQSCRLTHSKNALILNQTLCDSSLNLVCNEKTDRCEGKFTSKAIENQQSSLNGTNGNAIPVSIEVANYTSPNVGEASFVVVKSGEPNKLNAKVDDLKANTTYIIKVKDNGKHEFAIVRTDANPLVETLPKVLVTKRNESSISIAFDDFKPPHYDLGYGIKFRSISSDSSVTNKNISWNIVSSNNTPFYVLSKLKPNTNYQIQVFTWEKLGDQIRSQSEMINTTTLDGCIDEGKTYTTGETVVSNCDQTCTCSPGGSLFCIERCLQPYISTNVAKSNKNVDCVPHVTDQCCVRCTSSSSSSSSSSSPSSILNESKKFIDKPGECFRPIATTTNSSSINCASSIETMVNECAHDYHCTGFKKCCANVCGQLVCQESTNSSITETISKCTFKCGPNARCEYNAEESAPKCVCIDGFQGEEPIHGCHRKPTRMHQCSFEGKQLDIGQTIEHQCQSCLCSEALEVECKSKCEQSTNNNTIIESNCRLVPDPIDPACCKKQVCDPLPVIAKPSNANHSFIHSGCKHMNQIFRVNQSFHIDCELKCLCKGNDEVECAPRCYADPGYDENFCYLVDDPDDPECCKISICDHSSGNAIKDHFIIEMAEAINSTSLKLRLQNVPSIGSGSSIGTVFYSKVSPNETNEHDESKRNWTMTDIIRETTTILSNKSAEVLVTNLAPETDYLLYFKQDNMTTNNVMVRTYPNGINNTFKGCFHGNQIIEVGEQYYEGDCEFKCICREGGIRECEERCPVFVDLIGYENCQWEPSSEDSCCTVPVCNQSEHLSHLECVSTDGKHFKVGDTWSIGSGCLQKTCHCAVDRNGTATINCKGGCPIIPQSVIEPNDICRSPKVIQPENPCVCPYVAKILLIALDLPEKSTPKGGMEKFCEFKGEQIAIGKEFYDNCRAICRCEVGGVIDCHPIQCSRAFGPHTTKCLEWDIDPHFLPVAPNCCPEPKCKNDGSCSFAGIRFGNFKHIPQELLPCGKRCQCNNGQIRCENMCPDVADQPPHGLPCPASLAFRGYLPGDKCCIHWQCRDIYQDRMKGSCVYKDSRYKLGEQWDETESGIKRRCHCKLTNGILHVSCNPGNCQPITERYLEPTQECAIPTVVVPKDPIMCPYVICNNTKAEGGELENVDIVAINATSARIRFTIPNLYVGLLGHAEVHYTTDVNIARNQWNIQKFARPKRMFDIPNIEYHLGNLKPDTTYFLQIEVIIEALKSGPTSEIFKLYQPPLPMVTSTTTTTTTSTLPPIIMLDMQLNGKALDSSSVKIDWRSFSPQERKFIDAIQIRYKKAEQDGGDWSYSPMLHRNTRQYVLDRLESGMTYAIDLIFTSVEGINTNIVSTKPVVVDVPSLPKDEYQFDVHIFPDDVTINDGQIDIEIHNLPRPVSKFVNVAKLFYQNMETSQMMYDYINIDESAKISFSNLHSNTRYKVWVDFFLTNGQIISSNSIEIITKYKQRSLDDNDIGALTGNRLVESKYLFVFMVISVFVFVTGATFMVATCIFMRKHSTASISRVCISEAAYDNPTYKVWLIY</sequence>
<accession>A0A9Q0M2S1</accession>
<keyword evidence="2 5" id="KW-0732">Signal</keyword>
<dbReference type="Gene3D" id="2.60.40.10">
    <property type="entry name" value="Immunoglobulins"/>
    <property type="match status" value="3"/>
</dbReference>
<name>A0A9Q0M2S1_BLOTA</name>
<dbReference type="GO" id="GO:0030414">
    <property type="term" value="F:peptidase inhibitor activity"/>
    <property type="evidence" value="ECO:0007669"/>
    <property type="project" value="InterPro"/>
</dbReference>
<dbReference type="PROSITE" id="PS50026">
    <property type="entry name" value="EGF_3"/>
    <property type="match status" value="1"/>
</dbReference>
<dbReference type="GO" id="GO:0045597">
    <property type="term" value="P:positive regulation of cell differentiation"/>
    <property type="evidence" value="ECO:0007669"/>
    <property type="project" value="TreeGrafter"/>
</dbReference>
<keyword evidence="3" id="KW-0245">EGF-like domain</keyword>
<evidence type="ECO:0000259" key="7">
    <source>
        <dbReference type="PROSITE" id="PS50853"/>
    </source>
</evidence>
<dbReference type="InterPro" id="IPR013783">
    <property type="entry name" value="Ig-like_fold"/>
</dbReference>
<dbReference type="InterPro" id="IPR001007">
    <property type="entry name" value="VWF_dom"/>
</dbReference>
<dbReference type="InterPro" id="IPR050941">
    <property type="entry name" value="CCN"/>
</dbReference>
<feature type="signal peptide" evidence="5">
    <location>
        <begin position="1"/>
        <end position="35"/>
    </location>
</feature>
<feature type="domain" description="Fibronectin type-III" evidence="7">
    <location>
        <begin position="1206"/>
        <end position="1309"/>
    </location>
</feature>
<dbReference type="InterPro" id="IPR036116">
    <property type="entry name" value="FN3_sf"/>
</dbReference>
<organism evidence="8 9">
    <name type="scientific">Blomia tropicalis</name>
    <name type="common">Mite</name>
    <dbReference type="NCBI Taxonomy" id="40697"/>
    <lineage>
        <taxon>Eukaryota</taxon>
        <taxon>Metazoa</taxon>
        <taxon>Ecdysozoa</taxon>
        <taxon>Arthropoda</taxon>
        <taxon>Chelicerata</taxon>
        <taxon>Arachnida</taxon>
        <taxon>Acari</taxon>
        <taxon>Acariformes</taxon>
        <taxon>Sarcoptiformes</taxon>
        <taxon>Astigmata</taxon>
        <taxon>Glycyphagoidea</taxon>
        <taxon>Echimyopodidae</taxon>
        <taxon>Blomia</taxon>
    </lineage>
</organism>
<comment type="function">
    <text evidence="1">Has antibacterial activity.</text>
</comment>
<dbReference type="GO" id="GO:0005615">
    <property type="term" value="C:extracellular space"/>
    <property type="evidence" value="ECO:0007669"/>
    <property type="project" value="TreeGrafter"/>
</dbReference>
<dbReference type="PROSITE" id="PS50853">
    <property type="entry name" value="FN3"/>
    <property type="match status" value="2"/>
</dbReference>
<gene>
    <name evidence="8" type="ORF">RDWZM_008964</name>
</gene>
<proteinExistence type="predicted"/>